<feature type="transmembrane region" description="Helical" evidence="7">
    <location>
        <begin position="237"/>
        <end position="256"/>
    </location>
</feature>
<name>A1SVR4_PSYIN</name>
<evidence type="ECO:0000256" key="3">
    <source>
        <dbReference type="ARBA" id="ARBA00022475"/>
    </source>
</evidence>
<proteinExistence type="predicted"/>
<evidence type="ECO:0000256" key="7">
    <source>
        <dbReference type="SAM" id="Phobius"/>
    </source>
</evidence>
<keyword evidence="2" id="KW-0813">Transport</keyword>
<comment type="subcellular location">
    <subcellularLocation>
        <location evidence="1">Cell membrane</location>
        <topology evidence="1">Multi-pass membrane protein</topology>
    </subcellularLocation>
</comment>
<dbReference type="CDD" id="cd17477">
    <property type="entry name" value="MFS_YcaD_like"/>
    <property type="match status" value="1"/>
</dbReference>
<evidence type="ECO:0000313" key="10">
    <source>
        <dbReference type="Proteomes" id="UP000000639"/>
    </source>
</evidence>
<dbReference type="SUPFAM" id="SSF103473">
    <property type="entry name" value="MFS general substrate transporter"/>
    <property type="match status" value="1"/>
</dbReference>
<feature type="transmembrane region" description="Helical" evidence="7">
    <location>
        <begin position="265"/>
        <end position="285"/>
    </location>
</feature>
<evidence type="ECO:0000259" key="8">
    <source>
        <dbReference type="PROSITE" id="PS50850"/>
    </source>
</evidence>
<dbReference type="RefSeq" id="WP_011770139.1">
    <property type="nucleotide sequence ID" value="NC_008709.1"/>
</dbReference>
<evidence type="ECO:0000256" key="5">
    <source>
        <dbReference type="ARBA" id="ARBA00022989"/>
    </source>
</evidence>
<dbReference type="InterPro" id="IPR011701">
    <property type="entry name" value="MFS"/>
</dbReference>
<dbReference type="AlphaFoldDB" id="A1SVR4"/>
<feature type="transmembrane region" description="Helical" evidence="7">
    <location>
        <begin position="199"/>
        <end position="217"/>
    </location>
</feature>
<feature type="transmembrane region" description="Helical" evidence="7">
    <location>
        <begin position="73"/>
        <end position="92"/>
    </location>
</feature>
<feature type="transmembrane region" description="Helical" evidence="7">
    <location>
        <begin position="356"/>
        <end position="374"/>
    </location>
</feature>
<evidence type="ECO:0000313" key="9">
    <source>
        <dbReference type="EMBL" id="ABM03579.1"/>
    </source>
</evidence>
<dbReference type="OrthoDB" id="9810614at2"/>
<dbReference type="Pfam" id="PF00083">
    <property type="entry name" value="Sugar_tr"/>
    <property type="match status" value="1"/>
</dbReference>
<keyword evidence="6 7" id="KW-0472">Membrane</keyword>
<dbReference type="InterPro" id="IPR047200">
    <property type="entry name" value="MFS_YcaD-like"/>
</dbReference>
<dbReference type="KEGG" id="pin:Ping_1802"/>
<organism evidence="9 10">
    <name type="scientific">Psychromonas ingrahamii (strain DSM 17664 / CCUG 51855 / 37)</name>
    <dbReference type="NCBI Taxonomy" id="357804"/>
    <lineage>
        <taxon>Bacteria</taxon>
        <taxon>Pseudomonadati</taxon>
        <taxon>Pseudomonadota</taxon>
        <taxon>Gammaproteobacteria</taxon>
        <taxon>Alteromonadales</taxon>
        <taxon>Psychromonadaceae</taxon>
        <taxon>Psychromonas</taxon>
    </lineage>
</organism>
<keyword evidence="5 7" id="KW-1133">Transmembrane helix</keyword>
<keyword evidence="10" id="KW-1185">Reference proteome</keyword>
<accession>A1SVR4</accession>
<dbReference type="Pfam" id="PF07690">
    <property type="entry name" value="MFS_1"/>
    <property type="match status" value="1"/>
</dbReference>
<evidence type="ECO:0000256" key="6">
    <source>
        <dbReference type="ARBA" id="ARBA00023136"/>
    </source>
</evidence>
<dbReference type="PANTHER" id="PTHR23521">
    <property type="entry name" value="TRANSPORTER MFS SUPERFAMILY"/>
    <property type="match status" value="1"/>
</dbReference>
<gene>
    <name evidence="9" type="ordered locus">Ping_1802</name>
</gene>
<evidence type="ECO:0000256" key="1">
    <source>
        <dbReference type="ARBA" id="ARBA00004651"/>
    </source>
</evidence>
<dbReference type="GO" id="GO:0022857">
    <property type="term" value="F:transmembrane transporter activity"/>
    <property type="evidence" value="ECO:0007669"/>
    <property type="project" value="InterPro"/>
</dbReference>
<dbReference type="InterPro" id="IPR020846">
    <property type="entry name" value="MFS_dom"/>
</dbReference>
<dbReference type="STRING" id="357804.Ping_1802"/>
<dbReference type="HOGENOM" id="CLU_381170_0_0_6"/>
<dbReference type="GO" id="GO:0005886">
    <property type="term" value="C:plasma membrane"/>
    <property type="evidence" value="ECO:0007669"/>
    <property type="project" value="UniProtKB-SubCell"/>
</dbReference>
<dbReference type="Gene3D" id="1.20.1250.20">
    <property type="entry name" value="MFS general substrate transporter like domains"/>
    <property type="match status" value="2"/>
</dbReference>
<feature type="transmembrane region" description="Helical" evidence="7">
    <location>
        <begin position="131"/>
        <end position="153"/>
    </location>
</feature>
<dbReference type="EMBL" id="CP000510">
    <property type="protein sequence ID" value="ABM03579.1"/>
    <property type="molecule type" value="Genomic_DNA"/>
</dbReference>
<evidence type="ECO:0000256" key="4">
    <source>
        <dbReference type="ARBA" id="ARBA00022692"/>
    </source>
</evidence>
<dbReference type="InterPro" id="IPR005828">
    <property type="entry name" value="MFS_sugar_transport-like"/>
</dbReference>
<feature type="transmembrane region" description="Helical" evidence="7">
    <location>
        <begin position="159"/>
        <end position="178"/>
    </location>
</feature>
<feature type="transmembrane region" description="Helical" evidence="7">
    <location>
        <begin position="98"/>
        <end position="119"/>
    </location>
</feature>
<dbReference type="Proteomes" id="UP000000639">
    <property type="component" value="Chromosome"/>
</dbReference>
<keyword evidence="3" id="KW-1003">Cell membrane</keyword>
<evidence type="ECO:0000256" key="2">
    <source>
        <dbReference type="ARBA" id="ARBA00022448"/>
    </source>
</evidence>
<sequence>MLKTLKPFPLLLLSGFLIMLGNGLSNILLPVRMQHDGVDISNIGIVLSMYSVGFLFGAIYCRQLLQRVGHIQTFAICGSLTAVAILLSGLYSDPLVLGAMRIITGFCIACTNATLDSWLGHSATEKNRGRILAVNQIIIMSALFSGQFLLNLAPVESTTLFILAGILFSFSITPIVIGRHKGPFIEDSQGMSFFTIIKLSPLGVVSCFFCGVLYSGLLNMLPIFASNNGIEGFDLSVFMGAAIAGAIILQFPIAYLSDHFDRRKVMFGMVATFIVFSILIPFLIYLEWFKLTLMALAITTGLAACLYPMSISEAFDKVIKEQILAAMGSLLAIYALGSILGPYSAAIAMESLGNNALFGFTVVAAFLLLIFISIRMKKSEALAIDDQESFVMQTPSGAVSVLDPRTVYTQSELSTNAGVQIAVNLAYENPAIALNMVKALARRDIKNASRLVAGLSQIKAVNIGKLYSAIVRIAPYRSIRTAQILIDAAPERAEQLVDWIIMQDDDDMCKIIVAIAAMMPDNGINILQYAAQKMVGKYPLAILAMTEEYINILSSSLDEMRPVDRVATDPQQTATELYNRMQDVSPEQSADIAITISEALPDASFDVAEAYLHNLLLSEEHPFKNKESIQKIQTAINLYMKEVAKNIPEHAVEVANTFIEIVPDVASSVVEIIQDAEQYSDSYLTQTITDKPVESQINEALQKAVELQNVDDT</sequence>
<dbReference type="InterPro" id="IPR036259">
    <property type="entry name" value="MFS_trans_sf"/>
</dbReference>
<protein>
    <submittedName>
        <fullName evidence="9">Transporter major facilitator superfamily MFS_1</fullName>
    </submittedName>
</protein>
<feature type="transmembrane region" description="Helical" evidence="7">
    <location>
        <begin position="41"/>
        <end position="61"/>
    </location>
</feature>
<dbReference type="eggNOG" id="COG2814">
    <property type="taxonomic scope" value="Bacteria"/>
</dbReference>
<keyword evidence="4 7" id="KW-0812">Transmembrane</keyword>
<dbReference type="PROSITE" id="PS50850">
    <property type="entry name" value="MFS"/>
    <property type="match status" value="1"/>
</dbReference>
<reference evidence="9 10" key="1">
    <citation type="submission" date="2007-01" db="EMBL/GenBank/DDBJ databases">
        <title>Complete sequence of Psychromonas ingrahamii 37.</title>
        <authorList>
            <consortium name="US DOE Joint Genome Institute"/>
            <person name="Copeland A."/>
            <person name="Lucas S."/>
            <person name="Lapidus A."/>
            <person name="Barry K."/>
            <person name="Detter J.C."/>
            <person name="Glavina del Rio T."/>
            <person name="Hammon N."/>
            <person name="Israni S."/>
            <person name="Dalin E."/>
            <person name="Tice H."/>
            <person name="Pitluck S."/>
            <person name="Thompson L.S."/>
            <person name="Brettin T."/>
            <person name="Bruce D."/>
            <person name="Han C."/>
            <person name="Tapia R."/>
            <person name="Schmutz J."/>
            <person name="Larimer F."/>
            <person name="Land M."/>
            <person name="Hauser L."/>
            <person name="Kyrpides N."/>
            <person name="Ivanova N."/>
            <person name="Staley J."/>
            <person name="Richardson P."/>
        </authorList>
    </citation>
    <scope>NUCLEOTIDE SEQUENCE [LARGE SCALE GENOMIC DNA]</scope>
    <source>
        <strain evidence="9 10">37</strain>
    </source>
</reference>
<dbReference type="PANTHER" id="PTHR23521:SF2">
    <property type="entry name" value="TRANSPORTER MFS SUPERFAMILY"/>
    <property type="match status" value="1"/>
</dbReference>
<feature type="transmembrane region" description="Helical" evidence="7">
    <location>
        <begin position="323"/>
        <end position="344"/>
    </location>
</feature>
<feature type="domain" description="Major facilitator superfamily (MFS) profile" evidence="8">
    <location>
        <begin position="7"/>
        <end position="377"/>
    </location>
</feature>